<evidence type="ECO:0000313" key="2">
    <source>
        <dbReference type="EMBL" id="RLV63450.1"/>
    </source>
</evidence>
<feature type="region of interest" description="Disordered" evidence="1">
    <location>
        <begin position="1"/>
        <end position="33"/>
    </location>
</feature>
<proteinExistence type="predicted"/>
<organism evidence="2 3">
    <name type="scientific">Chloebia gouldiae</name>
    <name type="common">Gouldian finch</name>
    <name type="synonym">Erythrura gouldiae</name>
    <dbReference type="NCBI Taxonomy" id="44316"/>
    <lineage>
        <taxon>Eukaryota</taxon>
        <taxon>Metazoa</taxon>
        <taxon>Chordata</taxon>
        <taxon>Craniata</taxon>
        <taxon>Vertebrata</taxon>
        <taxon>Euteleostomi</taxon>
        <taxon>Archelosauria</taxon>
        <taxon>Archosauria</taxon>
        <taxon>Dinosauria</taxon>
        <taxon>Saurischia</taxon>
        <taxon>Theropoda</taxon>
        <taxon>Coelurosauria</taxon>
        <taxon>Aves</taxon>
        <taxon>Neognathae</taxon>
        <taxon>Neoaves</taxon>
        <taxon>Telluraves</taxon>
        <taxon>Australaves</taxon>
        <taxon>Passeriformes</taxon>
        <taxon>Passeroidea</taxon>
        <taxon>Passeridae</taxon>
        <taxon>Chloebia</taxon>
    </lineage>
</organism>
<reference evidence="2 3" key="1">
    <citation type="journal article" date="2018" name="Proc. R. Soc. B">
        <title>A non-coding region near Follistatin controls head colour polymorphism in the Gouldian finch.</title>
        <authorList>
            <person name="Toomey M.B."/>
            <person name="Marques C.I."/>
            <person name="Andrade P."/>
            <person name="Araujo P.M."/>
            <person name="Sabatino S."/>
            <person name="Gazda M.A."/>
            <person name="Afonso S."/>
            <person name="Lopes R.J."/>
            <person name="Corbo J.C."/>
            <person name="Carneiro M."/>
        </authorList>
    </citation>
    <scope>NUCLEOTIDE SEQUENCE [LARGE SCALE GENOMIC DNA]</scope>
    <source>
        <strain evidence="2">Red01</strain>
        <tissue evidence="2">Muscle</tissue>
    </source>
</reference>
<dbReference type="AlphaFoldDB" id="A0A3L8Q801"/>
<comment type="caution">
    <text evidence="2">The sequence shown here is derived from an EMBL/GenBank/DDBJ whole genome shotgun (WGS) entry which is preliminary data.</text>
</comment>
<evidence type="ECO:0000313" key="3">
    <source>
        <dbReference type="Proteomes" id="UP000276834"/>
    </source>
</evidence>
<keyword evidence="3" id="KW-1185">Reference proteome</keyword>
<accession>A0A3L8Q801</accession>
<dbReference type="EMBL" id="QUSF01002789">
    <property type="protein sequence ID" value="RLV63450.1"/>
    <property type="molecule type" value="Genomic_DNA"/>
</dbReference>
<evidence type="ECO:0000256" key="1">
    <source>
        <dbReference type="SAM" id="MobiDB-lite"/>
    </source>
</evidence>
<name>A0A3L8Q801_CHLGU</name>
<dbReference type="Proteomes" id="UP000276834">
    <property type="component" value="Unassembled WGS sequence"/>
</dbReference>
<protein>
    <submittedName>
        <fullName evidence="2">Uncharacterized protein</fullName>
    </submittedName>
</protein>
<sequence length="225" mass="24023">MSGKREGSPVSGAFGGSSSLPPSPGAEDISQGVCPHPKVLSPLGITFPPLWDFPVETQPQRAWDTETLEGRIHLFRIHLLPSTNPAGMAEPVPILVQIQRGIVERREQIGAGPISFQGQGHLPLSQVAPGPVHLGKQGKKLSQVLLHVPRSSSVFPGPPQCSQVLLGVPRSFSVFPALDSVWNSDFSHFSVLDKTCPGTGLRDRTAGSSSDVDFVFLGMRQEVLG</sequence>
<gene>
    <name evidence="2" type="ORF">DV515_00018259</name>
</gene>